<protein>
    <recommendedName>
        <fullName evidence="1">MULE transposase domain-containing protein</fullName>
    </recommendedName>
</protein>
<dbReference type="VEuPathDB" id="FungiDB:PPTG_10049"/>
<dbReference type="InterPro" id="IPR052579">
    <property type="entry name" value="Zinc_finger_SWIM"/>
</dbReference>
<dbReference type="Pfam" id="PF10551">
    <property type="entry name" value="MULE"/>
    <property type="match status" value="1"/>
</dbReference>
<dbReference type="AlphaFoldDB" id="W2KWK4"/>
<dbReference type="Proteomes" id="UP000054423">
    <property type="component" value="Unassembled WGS sequence"/>
</dbReference>
<evidence type="ECO:0000259" key="1">
    <source>
        <dbReference type="Pfam" id="PF10551"/>
    </source>
</evidence>
<accession>W2KWK4</accession>
<reference evidence="2" key="1">
    <citation type="submission" date="2013-11" db="EMBL/GenBank/DDBJ databases">
        <title>The Genome Sequence of Phytophthora parasitica CHvinca01.</title>
        <authorList>
            <consortium name="The Broad Institute Genomics Platform"/>
            <person name="Russ C."/>
            <person name="Tyler B."/>
            <person name="Panabieres F."/>
            <person name="Shan W."/>
            <person name="Tripathy S."/>
            <person name="Grunwald N."/>
            <person name="Machado M."/>
            <person name="Johnson C.S."/>
            <person name="Arredondo F."/>
            <person name="Hong C."/>
            <person name="Coffey M."/>
            <person name="Young S.K."/>
            <person name="Zeng Q."/>
            <person name="Gargeya S."/>
            <person name="Fitzgerald M."/>
            <person name="Abouelleil A."/>
            <person name="Alvarado L."/>
            <person name="Chapman S.B."/>
            <person name="Gainer-Dewar J."/>
            <person name="Goldberg J."/>
            <person name="Griggs A."/>
            <person name="Gujja S."/>
            <person name="Hansen M."/>
            <person name="Howarth C."/>
            <person name="Imamovic A."/>
            <person name="Ireland A."/>
            <person name="Larimer J."/>
            <person name="McCowan C."/>
            <person name="Murphy C."/>
            <person name="Pearson M."/>
            <person name="Poon T.W."/>
            <person name="Priest M."/>
            <person name="Roberts A."/>
            <person name="Saif S."/>
            <person name="Shea T."/>
            <person name="Sykes S."/>
            <person name="Wortman J."/>
            <person name="Nusbaum C."/>
            <person name="Birren B."/>
        </authorList>
    </citation>
    <scope>NUCLEOTIDE SEQUENCE [LARGE SCALE GENOMIC DNA]</scope>
    <source>
        <strain evidence="2">CHvinca01</strain>
    </source>
</reference>
<dbReference type="PANTHER" id="PTHR31569:SF4">
    <property type="entry name" value="SWIM-TYPE DOMAIN-CONTAINING PROTEIN"/>
    <property type="match status" value="1"/>
</dbReference>
<dbReference type="InterPro" id="IPR018289">
    <property type="entry name" value="MULE_transposase_dom"/>
</dbReference>
<dbReference type="EMBL" id="KI680510">
    <property type="protein sequence ID" value="ETL89566.1"/>
    <property type="molecule type" value="Genomic_DNA"/>
</dbReference>
<dbReference type="PANTHER" id="PTHR31569">
    <property type="entry name" value="SWIM-TYPE DOMAIN-CONTAINING PROTEIN"/>
    <property type="match status" value="1"/>
</dbReference>
<name>W2KWK4_PHYNI</name>
<dbReference type="OrthoDB" id="129622at2759"/>
<gene>
    <name evidence="2" type="ORF">L917_11523</name>
</gene>
<proteinExistence type="predicted"/>
<sequence>MQHLHDQDRVRHVRGSKRMGCKMKLVLKACHLMNHMVLREIVHTRNGSRVHSHPPSADARVHACHRQRAAASEVVLSSSSLAQALVEAHTAAGVSVASIRATLSQAAPDPFVTLKDIANTRNAVQRRELSTQAAMEALFPELSKQGFFYRYDINPDTQELRYLLWAHPCTAKLYRRHHDVLVVDCTYKTNKFKIPLFNIIAVTGFNTVLPVAQCWLPGEKQENYVWALNMMRLFFY</sequence>
<organism evidence="2">
    <name type="scientific">Phytophthora nicotianae</name>
    <name type="common">Potato buckeye rot agent</name>
    <name type="synonym">Phytophthora parasitica</name>
    <dbReference type="NCBI Taxonomy" id="4792"/>
    <lineage>
        <taxon>Eukaryota</taxon>
        <taxon>Sar</taxon>
        <taxon>Stramenopiles</taxon>
        <taxon>Oomycota</taxon>
        <taxon>Peronosporomycetes</taxon>
        <taxon>Peronosporales</taxon>
        <taxon>Peronosporaceae</taxon>
        <taxon>Phytophthora</taxon>
    </lineage>
</organism>
<feature type="domain" description="MULE transposase" evidence="1">
    <location>
        <begin position="180"/>
        <end position="230"/>
    </location>
</feature>
<evidence type="ECO:0000313" key="2">
    <source>
        <dbReference type="EMBL" id="ETL89566.1"/>
    </source>
</evidence>